<dbReference type="PANTHER" id="PTHR34379">
    <property type="entry name" value="OS07G0553800 PROTEIN"/>
    <property type="match status" value="1"/>
</dbReference>
<evidence type="ECO:0000256" key="2">
    <source>
        <dbReference type="SAM" id="Phobius"/>
    </source>
</evidence>
<dbReference type="PANTHER" id="PTHR34379:SF15">
    <property type="entry name" value="PROTEIN, PUTATIVE-RELATED"/>
    <property type="match status" value="1"/>
</dbReference>
<evidence type="ECO:0000313" key="3">
    <source>
        <dbReference type="EMBL" id="QCE09603.1"/>
    </source>
</evidence>
<dbReference type="AlphaFoldDB" id="A0A4D6N706"/>
<dbReference type="Proteomes" id="UP000501690">
    <property type="component" value="Linkage Group LG10"/>
</dbReference>
<evidence type="ECO:0000256" key="1">
    <source>
        <dbReference type="SAM" id="MobiDB-lite"/>
    </source>
</evidence>
<protein>
    <submittedName>
        <fullName evidence="3">Uncharacterized protein</fullName>
    </submittedName>
</protein>
<keyword evidence="2" id="KW-0812">Transmembrane</keyword>
<organism evidence="3 4">
    <name type="scientific">Vigna unguiculata</name>
    <name type="common">Cowpea</name>
    <dbReference type="NCBI Taxonomy" id="3917"/>
    <lineage>
        <taxon>Eukaryota</taxon>
        <taxon>Viridiplantae</taxon>
        <taxon>Streptophyta</taxon>
        <taxon>Embryophyta</taxon>
        <taxon>Tracheophyta</taxon>
        <taxon>Spermatophyta</taxon>
        <taxon>Magnoliopsida</taxon>
        <taxon>eudicotyledons</taxon>
        <taxon>Gunneridae</taxon>
        <taxon>Pentapetalae</taxon>
        <taxon>rosids</taxon>
        <taxon>fabids</taxon>
        <taxon>Fabales</taxon>
        <taxon>Fabaceae</taxon>
        <taxon>Papilionoideae</taxon>
        <taxon>50 kb inversion clade</taxon>
        <taxon>NPAAA clade</taxon>
        <taxon>indigoferoid/millettioid clade</taxon>
        <taxon>Phaseoleae</taxon>
        <taxon>Vigna</taxon>
    </lineage>
</organism>
<name>A0A4D6N706_VIGUN</name>
<reference evidence="3 4" key="1">
    <citation type="submission" date="2019-04" db="EMBL/GenBank/DDBJ databases">
        <title>An improved genome assembly and genetic linkage map for asparagus bean, Vigna unguiculata ssp. sesquipedialis.</title>
        <authorList>
            <person name="Xia Q."/>
            <person name="Zhang R."/>
            <person name="Dong Y."/>
        </authorList>
    </citation>
    <scope>NUCLEOTIDE SEQUENCE [LARGE SCALE GENOMIC DNA]</scope>
    <source>
        <tissue evidence="3">Leaf</tissue>
    </source>
</reference>
<evidence type="ECO:0000313" key="4">
    <source>
        <dbReference type="Proteomes" id="UP000501690"/>
    </source>
</evidence>
<proteinExistence type="predicted"/>
<sequence>MLTVFNIFASQNRRAHNKNGHGQNRFGSKRGYSVEHAGSSSTGDEKEAIVVADFQEWSSPITCSDSSLSESNSMSKCECSEDQVENQKKIQCVGIYWVLVTLAITVFWGKISVIILIPILLCFFPLWNASCCWIKWIPKFCDAESKAMIRKILVFVLEGFL</sequence>
<feature type="region of interest" description="Disordered" evidence="1">
    <location>
        <begin position="15"/>
        <end position="44"/>
    </location>
</feature>
<keyword evidence="2" id="KW-1133">Transmembrane helix</keyword>
<gene>
    <name evidence="3" type="ORF">DEO72_LG10g824</name>
</gene>
<keyword evidence="2" id="KW-0472">Membrane</keyword>
<dbReference type="EMBL" id="CP039354">
    <property type="protein sequence ID" value="QCE09603.1"/>
    <property type="molecule type" value="Genomic_DNA"/>
</dbReference>
<dbReference type="InterPro" id="IPR040411">
    <property type="entry name" value="At5g23160-like"/>
</dbReference>
<accession>A0A4D6N706</accession>
<keyword evidence="4" id="KW-1185">Reference proteome</keyword>
<feature type="transmembrane region" description="Helical" evidence="2">
    <location>
        <begin position="95"/>
        <end position="127"/>
    </location>
</feature>